<accession>A0A2K8P881</accession>
<proteinExistence type="predicted"/>
<organism evidence="1 2">
    <name type="scientific">Streptomyces lavendulae subsp. lavendulae</name>
    <dbReference type="NCBI Taxonomy" id="58340"/>
    <lineage>
        <taxon>Bacteria</taxon>
        <taxon>Bacillati</taxon>
        <taxon>Actinomycetota</taxon>
        <taxon>Actinomycetes</taxon>
        <taxon>Kitasatosporales</taxon>
        <taxon>Streptomycetaceae</taxon>
        <taxon>Streptomyces</taxon>
    </lineage>
</organism>
<dbReference type="AlphaFoldDB" id="A0A2K8P881"/>
<protein>
    <submittedName>
        <fullName evidence="1">RNA polymerase sigma factor SigJ</fullName>
    </submittedName>
</protein>
<dbReference type="EMBL" id="CP024985">
    <property type="protein sequence ID" value="ATZ22678.1"/>
    <property type="molecule type" value="Genomic_DNA"/>
</dbReference>
<dbReference type="KEGG" id="slx:SLAV_03850"/>
<dbReference type="Proteomes" id="UP000231791">
    <property type="component" value="Chromosome"/>
</dbReference>
<dbReference type="GO" id="GO:0003700">
    <property type="term" value="F:DNA-binding transcription factor activity"/>
    <property type="evidence" value="ECO:0007669"/>
    <property type="project" value="InterPro"/>
</dbReference>
<reference evidence="1 2" key="1">
    <citation type="submission" date="2017-11" db="EMBL/GenBank/DDBJ databases">
        <title>Complete genome sequence of Streptomyces lavendulae subsp. lavendulae CCM 3239 (formerly 'Streptomyces aureofaciens CCM 3239'), the producer of the angucycline-type antibiotic auricin.</title>
        <authorList>
            <person name="Busche T."/>
            <person name="Novakova R."/>
            <person name="Al'Dilaimi A."/>
            <person name="Homerova D."/>
            <person name="Feckova L."/>
            <person name="Rezuchova B."/>
            <person name="Mingyar E."/>
            <person name="Csolleiova D."/>
            <person name="Bekeova C."/>
            <person name="Winkler A."/>
            <person name="Sevcikova B."/>
            <person name="Kalinowski J."/>
            <person name="Kormanec J."/>
            <person name="Ruckert C."/>
        </authorList>
    </citation>
    <scope>NUCLEOTIDE SEQUENCE [LARGE SCALE GENOMIC DNA]</scope>
    <source>
        <strain evidence="1 2">CCM 3239</strain>
    </source>
</reference>
<evidence type="ECO:0000313" key="2">
    <source>
        <dbReference type="Proteomes" id="UP000231791"/>
    </source>
</evidence>
<gene>
    <name evidence="1" type="ORF">SLAV_03850</name>
</gene>
<dbReference type="RefSeq" id="WP_391383514.1">
    <property type="nucleotide sequence ID" value="NZ_CP024985.1"/>
</dbReference>
<dbReference type="InterPro" id="IPR013325">
    <property type="entry name" value="RNA_pol_sigma_r2"/>
</dbReference>
<dbReference type="Pfam" id="PF04542">
    <property type="entry name" value="Sigma70_r2"/>
    <property type="match status" value="1"/>
</dbReference>
<sequence>MITTEPEAAPFDAHRRLLFATAYRMLGTVGDAEDIVQDT</sequence>
<name>A0A2K8P881_STRLA</name>
<dbReference type="GeneID" id="300273210"/>
<dbReference type="InterPro" id="IPR007627">
    <property type="entry name" value="RNA_pol_sigma70_r2"/>
</dbReference>
<keyword evidence="2" id="KW-1185">Reference proteome</keyword>
<dbReference type="GO" id="GO:0006352">
    <property type="term" value="P:DNA-templated transcription initiation"/>
    <property type="evidence" value="ECO:0007669"/>
    <property type="project" value="InterPro"/>
</dbReference>
<evidence type="ECO:0000313" key="1">
    <source>
        <dbReference type="EMBL" id="ATZ22678.1"/>
    </source>
</evidence>
<dbReference type="SUPFAM" id="SSF88946">
    <property type="entry name" value="Sigma2 domain of RNA polymerase sigma factors"/>
    <property type="match status" value="1"/>
</dbReference>
<dbReference type="Gene3D" id="1.10.1740.10">
    <property type="match status" value="1"/>
</dbReference>